<evidence type="ECO:0000313" key="2">
    <source>
        <dbReference type="Proteomes" id="UP000664940"/>
    </source>
</evidence>
<sequence>MASQNFISGSDAPFHTCTGVALAPAVLTANAICFCEVFSFSLTKDTEPHVIYSKLFTLQTCTQKLDAVAELPDLQNCLVSEHREHCTAPKGSRVEPMKAQAKSDSLSAQRDGAGLPAFAGGHFGYSVVCSGSDGGT</sequence>
<proteinExistence type="predicted"/>
<dbReference type="EMBL" id="JABVXQ010000014">
    <property type="protein sequence ID" value="KAF6078205.1"/>
    <property type="molecule type" value="Genomic_DNA"/>
</dbReference>
<protein>
    <submittedName>
        <fullName evidence="1">Uncharacterized protein</fullName>
    </submittedName>
</protein>
<name>A0A834DCS8_9CHIR</name>
<dbReference type="Proteomes" id="UP000664940">
    <property type="component" value="Unassembled WGS sequence"/>
</dbReference>
<comment type="caution">
    <text evidence="1">The sequence shown here is derived from an EMBL/GenBank/DDBJ whole genome shotgun (WGS) entry which is preliminary data.</text>
</comment>
<organism evidence="1 2">
    <name type="scientific">Phyllostomus discolor</name>
    <name type="common">pale spear-nosed bat</name>
    <dbReference type="NCBI Taxonomy" id="89673"/>
    <lineage>
        <taxon>Eukaryota</taxon>
        <taxon>Metazoa</taxon>
        <taxon>Chordata</taxon>
        <taxon>Craniata</taxon>
        <taxon>Vertebrata</taxon>
        <taxon>Euteleostomi</taxon>
        <taxon>Mammalia</taxon>
        <taxon>Eutheria</taxon>
        <taxon>Laurasiatheria</taxon>
        <taxon>Chiroptera</taxon>
        <taxon>Yangochiroptera</taxon>
        <taxon>Phyllostomidae</taxon>
        <taxon>Phyllostominae</taxon>
        <taxon>Phyllostomus</taxon>
    </lineage>
</organism>
<gene>
    <name evidence="1" type="ORF">HJG60_009087</name>
</gene>
<dbReference type="AlphaFoldDB" id="A0A834DCS8"/>
<accession>A0A834DCS8</accession>
<evidence type="ECO:0000313" key="1">
    <source>
        <dbReference type="EMBL" id="KAF6078205.1"/>
    </source>
</evidence>
<reference evidence="1 2" key="1">
    <citation type="journal article" date="2020" name="Nature">
        <title>Six reference-quality genomes reveal evolution of bat adaptations.</title>
        <authorList>
            <person name="Jebb D."/>
            <person name="Huang Z."/>
            <person name="Pippel M."/>
            <person name="Hughes G.M."/>
            <person name="Lavrichenko K."/>
            <person name="Devanna P."/>
            <person name="Winkler S."/>
            <person name="Jermiin L.S."/>
            <person name="Skirmuntt E.C."/>
            <person name="Katzourakis A."/>
            <person name="Burkitt-Gray L."/>
            <person name="Ray D.A."/>
            <person name="Sullivan K.A.M."/>
            <person name="Roscito J.G."/>
            <person name="Kirilenko B.M."/>
            <person name="Davalos L.M."/>
            <person name="Corthals A.P."/>
            <person name="Power M.L."/>
            <person name="Jones G."/>
            <person name="Ransome R.D."/>
            <person name="Dechmann D.K.N."/>
            <person name="Locatelli A.G."/>
            <person name="Puechmaille S.J."/>
            <person name="Fedrigo O."/>
            <person name="Jarvis E.D."/>
            <person name="Hiller M."/>
            <person name="Vernes S.C."/>
            <person name="Myers E.W."/>
            <person name="Teeling E.C."/>
        </authorList>
    </citation>
    <scope>NUCLEOTIDE SEQUENCE [LARGE SCALE GENOMIC DNA]</scope>
    <source>
        <strain evidence="1">Bat1K_MPI-CBG_1</strain>
    </source>
</reference>